<keyword evidence="9" id="KW-0325">Glycoprotein</keyword>
<dbReference type="Pfam" id="PF09261">
    <property type="entry name" value="Alpha-mann_mid"/>
    <property type="match status" value="1"/>
</dbReference>
<dbReference type="PANTHER" id="PTHR11607">
    <property type="entry name" value="ALPHA-MANNOSIDASE"/>
    <property type="match status" value="1"/>
</dbReference>
<dbReference type="InterPro" id="IPR013780">
    <property type="entry name" value="Glyco_hydro_b"/>
</dbReference>
<dbReference type="Pfam" id="PF07748">
    <property type="entry name" value="Glyco_hydro_38C"/>
    <property type="match status" value="1"/>
</dbReference>
<dbReference type="InterPro" id="IPR041147">
    <property type="entry name" value="GH38_C"/>
</dbReference>
<dbReference type="EC" id="3.2.1.-" evidence="11"/>
<dbReference type="FunFam" id="2.60.40.1180:FF:000018">
    <property type="entry name" value="Alpha-mannosidase"/>
    <property type="match status" value="1"/>
</dbReference>
<dbReference type="SUPFAM" id="SSF88688">
    <property type="entry name" value="Families 57/38 glycoside transferase middle domain"/>
    <property type="match status" value="1"/>
</dbReference>
<dbReference type="CDD" id="cd10810">
    <property type="entry name" value="GH38N_AMII_LAM_like"/>
    <property type="match status" value="1"/>
</dbReference>
<evidence type="ECO:0000256" key="4">
    <source>
        <dbReference type="ARBA" id="ARBA00022723"/>
    </source>
</evidence>
<keyword evidence="7 11" id="KW-0862">Zinc</keyword>
<keyword evidence="4 11" id="KW-0479">Metal-binding</keyword>
<dbReference type="InterPro" id="IPR015341">
    <property type="entry name" value="Glyco_hydro_38_cen"/>
</dbReference>
<dbReference type="Pfam" id="PF17677">
    <property type="entry name" value="Glyco_hydro38C2"/>
    <property type="match status" value="1"/>
</dbReference>
<comment type="similarity">
    <text evidence="2 11">Belongs to the glycosyl hydrolase 38 family.</text>
</comment>
<evidence type="ECO:0000256" key="5">
    <source>
        <dbReference type="ARBA" id="ARBA00022729"/>
    </source>
</evidence>
<dbReference type="Pfam" id="PF21260">
    <property type="entry name" value="Laman-like_dom"/>
    <property type="match status" value="1"/>
</dbReference>
<sequence>MNLIILTFLSLCIYIANGRPNYNFDDYLRIKIIRLDTSEDQNNEFSLRQRMCGYDSCPKPQKNKLNVHLVPHTHDDVGWLKTVDQYYYGSRNSIQKAGVQYILDSVVQALLNDPEKKFIYVESAFFFKWYDKQTPELQEKVKMLVNEGRLEFIGGAWSMNDEADTHYNSIVDQFTWGLRRLNDTFGECGRPKIGWQIDPFGHSREQASLFAQMGYDGLFFGRLDYQDKQNRLKTKTAEMIWHGSANLGDQSDLFTGVLFNNYGPPPGFCWDILCDDEPINDDKSSPDYNVPERVDQFFEYVEEQTQHYRTNNIIITMGGDFTYMDANVYYKNIDKLIRYANERQMNNSDINLFYSTPSCYLKALYDSEITWPEKHDDFFPYASDPHAFWTGYFTSRPTIKRFERIGNHFLQVCKQLSAFSPAPEEQYEDHLTVLREAMGVMQHHDAITGTEKQKVAFDYSRILHQGMESCSVNVKSALNQLTTRDTDATKKLKFSFNSCPRLNISLCDVSESSEQFIITAYNPLAHSVFEYIRVPVQGDSYVVKDYRNVEIQHQIVSIPDTVKNLDFRKSNSSNELIFLASELPPLGYKSFFVSRKTNYNEIDNNTQEQPEMPQMDHQTSVSIGNKYLNVTFGEDGFLDSVTTEGVTHKLTQYFLWYEGAVGNNREFLNRSSGAYIFRPNNTEQIISNKAEIQVVRGPHVEEVRQVFNSWVSQVIRVYREENFIEFEWMIGGIPVADKIGKELISRFYSGIKNNGTFYTDSNGREMLRRVRNHRDTWNVRLEEKIAGNYYPVTSKIAIEDDQHRFSLLTDRAQGGSSLFDGSIELMVHRRLLHDDAFGVAEALNEPGVDGNGLVARGKHWLVIGKKSTPSPTIKARERFLQNQKLLPNWLFFSDATSFNYGDWMKSYSNIYSAISLSLPMNVHLLTFEPWRRDNTNGNEFLLRFEHLLEKDEDPEYSKPVSFNLQDVFRSFDIASIKETTLAGNQWLTDAKRFKFTADPEKLRFDSINQKFDYRINPFDNENRDGTKTDYLEPIIDARSYGLSFEITLNPMQIRTFIIQMNPQLYDH</sequence>
<dbReference type="VEuPathDB" id="VectorBase:CSON005580"/>
<evidence type="ECO:0000256" key="1">
    <source>
        <dbReference type="ARBA" id="ARBA00000365"/>
    </source>
</evidence>
<dbReference type="EMBL" id="UFQS01000218">
    <property type="protein sequence ID" value="SSX01504.1"/>
    <property type="molecule type" value="Genomic_DNA"/>
</dbReference>
<dbReference type="InterPro" id="IPR011013">
    <property type="entry name" value="Gal_mutarotase_sf_dom"/>
</dbReference>
<dbReference type="InterPro" id="IPR028995">
    <property type="entry name" value="Glyco_hydro_57/38_cen_sf"/>
</dbReference>
<feature type="chain" id="PRO_5033858601" description="Alpha-mannosidase" evidence="11">
    <location>
        <begin position="19"/>
        <end position="1067"/>
    </location>
</feature>
<reference evidence="13" key="1">
    <citation type="submission" date="2018-04" db="EMBL/GenBank/DDBJ databases">
        <authorList>
            <person name="Go L.Y."/>
            <person name="Mitchell J.A."/>
        </authorList>
    </citation>
    <scope>NUCLEOTIDE SEQUENCE</scope>
    <source>
        <tissue evidence="13">Whole organism</tissue>
    </source>
</reference>
<dbReference type="Pfam" id="PF01074">
    <property type="entry name" value="Glyco_hydro_38N"/>
    <property type="match status" value="1"/>
</dbReference>
<dbReference type="FunFam" id="1.20.1270.50:FF:000003">
    <property type="entry name" value="Alpha-mannosidase"/>
    <property type="match status" value="1"/>
</dbReference>
<dbReference type="InterPro" id="IPR050843">
    <property type="entry name" value="Glycosyl_Hydrlase_38"/>
</dbReference>
<evidence type="ECO:0000256" key="8">
    <source>
        <dbReference type="ARBA" id="ARBA00023157"/>
    </source>
</evidence>
<dbReference type="InterPro" id="IPR048534">
    <property type="entry name" value="Man2a1-like_dom"/>
</dbReference>
<dbReference type="Gene3D" id="2.60.40.1180">
    <property type="entry name" value="Golgi alpha-mannosidase II"/>
    <property type="match status" value="1"/>
</dbReference>
<evidence type="ECO:0000313" key="13">
    <source>
        <dbReference type="EMBL" id="SSX01504.1"/>
    </source>
</evidence>
<accession>A0A336LVA7</accession>
<feature type="signal peptide" evidence="11">
    <location>
        <begin position="1"/>
        <end position="18"/>
    </location>
</feature>
<evidence type="ECO:0000256" key="11">
    <source>
        <dbReference type="RuleBase" id="RU361199"/>
    </source>
</evidence>
<feature type="domain" description="Glycoside hydrolase family 38 central" evidence="12">
    <location>
        <begin position="387"/>
        <end position="463"/>
    </location>
</feature>
<comment type="cofactor">
    <cofactor evidence="11">
        <name>Zn(2+)</name>
        <dbReference type="ChEBI" id="CHEBI:29105"/>
    </cofactor>
    <text evidence="11">Binds 1 zinc ion per subunit.</text>
</comment>
<comment type="catalytic activity">
    <reaction evidence="1">
        <text>Hydrolysis of terminal, non-reducing alpha-D-mannose residues in alpha-D-mannosides.</text>
        <dbReference type="EC" id="3.2.1.24"/>
    </reaction>
</comment>
<dbReference type="GO" id="GO:0030246">
    <property type="term" value="F:carbohydrate binding"/>
    <property type="evidence" value="ECO:0007669"/>
    <property type="project" value="InterPro"/>
</dbReference>
<dbReference type="PANTHER" id="PTHR11607:SF3">
    <property type="entry name" value="LYSOSOMAL ALPHA-MANNOSIDASE"/>
    <property type="match status" value="1"/>
</dbReference>
<dbReference type="Gene3D" id="2.60.40.1360">
    <property type="match status" value="1"/>
</dbReference>
<evidence type="ECO:0000259" key="12">
    <source>
        <dbReference type="SMART" id="SM00872"/>
    </source>
</evidence>
<evidence type="ECO:0000256" key="3">
    <source>
        <dbReference type="ARBA" id="ARBA00012752"/>
    </source>
</evidence>
<keyword evidence="8" id="KW-1015">Disulfide bond</keyword>
<evidence type="ECO:0000256" key="7">
    <source>
        <dbReference type="ARBA" id="ARBA00022833"/>
    </source>
</evidence>
<dbReference type="FunFam" id="1.20.1270.50:FF:000002">
    <property type="entry name" value="Alpha-mannosidase"/>
    <property type="match status" value="1"/>
</dbReference>
<evidence type="ECO:0000313" key="14">
    <source>
        <dbReference type="EMBL" id="SSX21884.1"/>
    </source>
</evidence>
<evidence type="ECO:0000256" key="6">
    <source>
        <dbReference type="ARBA" id="ARBA00022801"/>
    </source>
</evidence>
<reference evidence="14" key="2">
    <citation type="submission" date="2018-07" db="EMBL/GenBank/DDBJ databases">
        <authorList>
            <person name="Quirk P.G."/>
            <person name="Krulwich T.A."/>
        </authorList>
    </citation>
    <scope>NUCLEOTIDE SEQUENCE</scope>
</reference>
<dbReference type="GO" id="GO:0006013">
    <property type="term" value="P:mannose metabolic process"/>
    <property type="evidence" value="ECO:0007669"/>
    <property type="project" value="InterPro"/>
</dbReference>
<keyword evidence="6 11" id="KW-0378">Hydrolase</keyword>
<dbReference type="InterPro" id="IPR037094">
    <property type="entry name" value="Glyco_hydro_38_cen_sf"/>
</dbReference>
<keyword evidence="10 11" id="KW-0326">Glycosidase</keyword>
<name>A0A336LVA7_CULSO</name>
<protein>
    <recommendedName>
        <fullName evidence="3 11">Alpha-mannosidase</fullName>
        <ecNumber evidence="11">3.2.1.-</ecNumber>
    </recommendedName>
</protein>
<dbReference type="EMBL" id="UFQT01000218">
    <property type="protein sequence ID" value="SSX21884.1"/>
    <property type="molecule type" value="Genomic_DNA"/>
</dbReference>
<dbReference type="FunFam" id="3.20.110.10:FF:000001">
    <property type="entry name" value="Alpha-mannosidase"/>
    <property type="match status" value="1"/>
</dbReference>
<dbReference type="GO" id="GO:0046872">
    <property type="term" value="F:metal ion binding"/>
    <property type="evidence" value="ECO:0007669"/>
    <property type="project" value="UniProtKB-KW"/>
</dbReference>
<dbReference type="FunFam" id="2.70.98.30:FF:000003">
    <property type="entry name" value="Alpha-mannosidase"/>
    <property type="match status" value="1"/>
</dbReference>
<dbReference type="SMART" id="SM00872">
    <property type="entry name" value="Alpha-mann_mid"/>
    <property type="match status" value="1"/>
</dbReference>
<evidence type="ECO:0000256" key="9">
    <source>
        <dbReference type="ARBA" id="ARBA00023180"/>
    </source>
</evidence>
<dbReference type="Gene3D" id="3.20.110.10">
    <property type="entry name" value="Glycoside hydrolase 38, N terminal domain"/>
    <property type="match status" value="1"/>
</dbReference>
<dbReference type="InterPro" id="IPR027291">
    <property type="entry name" value="Glyco_hydro_38_N_sf"/>
</dbReference>
<dbReference type="AlphaFoldDB" id="A0A336LVA7"/>
<gene>
    <name evidence="14" type="primary">CSON005580</name>
</gene>
<proteinExistence type="inferred from homology"/>
<evidence type="ECO:0000256" key="10">
    <source>
        <dbReference type="ARBA" id="ARBA00023295"/>
    </source>
</evidence>
<dbReference type="GO" id="GO:0005764">
    <property type="term" value="C:lysosome"/>
    <property type="evidence" value="ECO:0007669"/>
    <property type="project" value="TreeGrafter"/>
</dbReference>
<dbReference type="SUPFAM" id="SSF88713">
    <property type="entry name" value="Glycoside hydrolase/deacetylase"/>
    <property type="match status" value="1"/>
</dbReference>
<dbReference type="Gene3D" id="2.70.98.30">
    <property type="entry name" value="Golgi alpha-mannosidase II, domain 4"/>
    <property type="match status" value="1"/>
</dbReference>
<dbReference type="InterPro" id="IPR011330">
    <property type="entry name" value="Glyco_hydro/deAcase_b/a-brl"/>
</dbReference>
<organism evidence="14">
    <name type="scientific">Culicoides sonorensis</name>
    <name type="common">Biting midge</name>
    <dbReference type="NCBI Taxonomy" id="179676"/>
    <lineage>
        <taxon>Eukaryota</taxon>
        <taxon>Metazoa</taxon>
        <taxon>Ecdysozoa</taxon>
        <taxon>Arthropoda</taxon>
        <taxon>Hexapoda</taxon>
        <taxon>Insecta</taxon>
        <taxon>Pterygota</taxon>
        <taxon>Neoptera</taxon>
        <taxon>Endopterygota</taxon>
        <taxon>Diptera</taxon>
        <taxon>Nematocera</taxon>
        <taxon>Chironomoidea</taxon>
        <taxon>Ceratopogonidae</taxon>
        <taxon>Ceratopogoninae</taxon>
        <taxon>Culicoides</taxon>
        <taxon>Monoculicoides</taxon>
    </lineage>
</organism>
<dbReference type="InterPro" id="IPR000602">
    <property type="entry name" value="Glyco_hydro_38_N"/>
</dbReference>
<dbReference type="SUPFAM" id="SSF74650">
    <property type="entry name" value="Galactose mutarotase-like"/>
    <property type="match status" value="1"/>
</dbReference>
<keyword evidence="5 11" id="KW-0732">Signal</keyword>
<dbReference type="Gene3D" id="1.20.1270.50">
    <property type="entry name" value="Glycoside hydrolase family 38, central domain"/>
    <property type="match status" value="2"/>
</dbReference>
<dbReference type="InterPro" id="IPR011682">
    <property type="entry name" value="Glyco_hydro_38_C"/>
</dbReference>
<evidence type="ECO:0000256" key="2">
    <source>
        <dbReference type="ARBA" id="ARBA00009792"/>
    </source>
</evidence>
<dbReference type="GO" id="GO:0004559">
    <property type="term" value="F:alpha-mannosidase activity"/>
    <property type="evidence" value="ECO:0007669"/>
    <property type="project" value="UniProtKB-EC"/>
</dbReference>